<protein>
    <recommendedName>
        <fullName evidence="4">Outer membrane lipoprotein-sorting protein</fullName>
    </recommendedName>
</protein>
<feature type="chain" id="PRO_5037618950" description="Outer membrane lipoprotein-sorting protein" evidence="1">
    <location>
        <begin position="22"/>
        <end position="249"/>
    </location>
</feature>
<feature type="signal peptide" evidence="1">
    <location>
        <begin position="1"/>
        <end position="21"/>
    </location>
</feature>
<evidence type="ECO:0008006" key="4">
    <source>
        <dbReference type="Google" id="ProtNLM"/>
    </source>
</evidence>
<accession>A0A931E4S1</accession>
<evidence type="ECO:0000256" key="1">
    <source>
        <dbReference type="SAM" id="SignalP"/>
    </source>
</evidence>
<comment type="caution">
    <text evidence="2">The sequence shown here is derived from an EMBL/GenBank/DDBJ whole genome shotgun (WGS) entry which is preliminary data.</text>
</comment>
<evidence type="ECO:0000313" key="3">
    <source>
        <dbReference type="Proteomes" id="UP000628448"/>
    </source>
</evidence>
<organism evidence="2 3">
    <name type="scientific">Panacibacter microcysteis</name>
    <dbReference type="NCBI Taxonomy" id="2793269"/>
    <lineage>
        <taxon>Bacteria</taxon>
        <taxon>Pseudomonadati</taxon>
        <taxon>Bacteroidota</taxon>
        <taxon>Chitinophagia</taxon>
        <taxon>Chitinophagales</taxon>
        <taxon>Chitinophagaceae</taxon>
        <taxon>Panacibacter</taxon>
    </lineage>
</organism>
<gene>
    <name evidence="2" type="ORF">I5907_12430</name>
</gene>
<reference evidence="2" key="1">
    <citation type="submission" date="2020-11" db="EMBL/GenBank/DDBJ databases">
        <title>Bacterial whole genome sequence for Panacibacter sp. DH6.</title>
        <authorList>
            <person name="Le V."/>
            <person name="Ko S."/>
            <person name="Ahn C.-Y."/>
            <person name="Oh H.-M."/>
        </authorList>
    </citation>
    <scope>NUCLEOTIDE SEQUENCE</scope>
    <source>
        <strain evidence="2">DH6</strain>
    </source>
</reference>
<dbReference type="RefSeq" id="WP_196991145.1">
    <property type="nucleotide sequence ID" value="NZ_JADWYR010000002.1"/>
</dbReference>
<keyword evidence="3" id="KW-1185">Reference proteome</keyword>
<dbReference type="Proteomes" id="UP000628448">
    <property type="component" value="Unassembled WGS sequence"/>
</dbReference>
<evidence type="ECO:0000313" key="2">
    <source>
        <dbReference type="EMBL" id="MBG9377043.1"/>
    </source>
</evidence>
<sequence>MGKAIRFILVFTCFLQISVYAQDSVAAKTIMTFFNGVRNAYAHSGNIGFNVNYVYSDEKYPEKIIDTLSGTYKINGSKYWFSLAQTETMKNDSLVIMIFHEDKMMYVRKASTLPGFDPVEQMQAFLKKAKTVRAKLTKGKSVDQLSITFPEGLDYKSVNIKTDRVTGYLVESEYIIRTQLLTDQADDEADETKSGFSEYARVRVNYSAYHQDTDSSCFDESRFIIRRNNVISTEEKYKDFKIVIGSSNL</sequence>
<dbReference type="AlphaFoldDB" id="A0A931E4S1"/>
<proteinExistence type="predicted"/>
<name>A0A931E4S1_9BACT</name>
<keyword evidence="1" id="KW-0732">Signal</keyword>
<dbReference type="EMBL" id="JADWYR010000002">
    <property type="protein sequence ID" value="MBG9377043.1"/>
    <property type="molecule type" value="Genomic_DNA"/>
</dbReference>